<protein>
    <recommendedName>
        <fullName evidence="5">Glycosyltransferase 2-like domain-containing protein</fullName>
    </recommendedName>
</protein>
<accession>A0A2A7B2R3</accession>
<dbReference type="Pfam" id="PF00535">
    <property type="entry name" value="Glycos_transf_2"/>
    <property type="match status" value="1"/>
</dbReference>
<proteinExistence type="inferred from homology"/>
<dbReference type="SUPFAM" id="SSF53448">
    <property type="entry name" value="Nucleotide-diphospho-sugar transferases"/>
    <property type="match status" value="1"/>
</dbReference>
<sequence length="323" mass="37306">MKYIHMFSAYLNEVKVMNEKNKKVCAVVVTYNRKELLCRNIKSLLKQTYPVDILIYDNASTDGTEDELNNGGYLAMPNIIYVKGKYNGGGATGFSNGEKLAYDKGYDYVWLMDDDGFCVNDYTLENLMLVQSKLDNAIVNSYVMGNIKDKEPTFDLGPYKTYGEILNNSVDGIVTGYGNPYNGTLVPRECFEAVGFTDRRFFIYGDETDFYYRTIAAGYTWMTSLESEYYHPINRSVFLERSFLGLKIDVKDQPVWKHYLENRNGTYIKKKYLGIHVGLRHIVRILLTSILSKDKRAKRIYYGLLGLYDGNKEYFDRQIMFNA</sequence>
<organism evidence="6 7">
    <name type="scientific">Faecalibacterium prausnitzii</name>
    <dbReference type="NCBI Taxonomy" id="853"/>
    <lineage>
        <taxon>Bacteria</taxon>
        <taxon>Bacillati</taxon>
        <taxon>Bacillota</taxon>
        <taxon>Clostridia</taxon>
        <taxon>Eubacteriales</taxon>
        <taxon>Oscillospiraceae</taxon>
        <taxon>Faecalibacterium</taxon>
    </lineage>
</organism>
<gene>
    <name evidence="6" type="ORF">CHR60_11660</name>
</gene>
<dbReference type="InterPro" id="IPR001173">
    <property type="entry name" value="Glyco_trans_2-like"/>
</dbReference>
<comment type="similarity">
    <text evidence="2">Belongs to the glycosyltransferase 2 family.</text>
</comment>
<evidence type="ECO:0000256" key="3">
    <source>
        <dbReference type="ARBA" id="ARBA00022676"/>
    </source>
</evidence>
<evidence type="ECO:0000313" key="7">
    <source>
        <dbReference type="Proteomes" id="UP000220904"/>
    </source>
</evidence>
<evidence type="ECO:0000256" key="1">
    <source>
        <dbReference type="ARBA" id="ARBA00004776"/>
    </source>
</evidence>
<dbReference type="PANTHER" id="PTHR43179:SF12">
    <property type="entry name" value="GALACTOFURANOSYLTRANSFERASE GLFT2"/>
    <property type="match status" value="1"/>
</dbReference>
<keyword evidence="4" id="KW-0808">Transferase</keyword>
<dbReference type="Proteomes" id="UP000220904">
    <property type="component" value="Unassembled WGS sequence"/>
</dbReference>
<reference evidence="6 7" key="1">
    <citation type="journal article" date="2017" name="Front. Microbiol.">
        <title>New Insights into the Diversity of the Genus Faecalibacterium.</title>
        <authorList>
            <person name="Benevides L."/>
            <person name="Burman S."/>
            <person name="Martin R."/>
            <person name="Robert V."/>
            <person name="Thomas M."/>
            <person name="Miquel S."/>
            <person name="Chain F."/>
            <person name="Sokol H."/>
            <person name="Bermudez-Humaran L.G."/>
            <person name="Morrison M."/>
            <person name="Langella P."/>
            <person name="Azevedo V.A."/>
            <person name="Chatel J.M."/>
            <person name="Soares S."/>
        </authorList>
    </citation>
    <scope>NUCLEOTIDE SEQUENCE [LARGE SCALE GENOMIC DNA]</scope>
    <source>
        <strain evidence="6 7">AHMP21</strain>
    </source>
</reference>
<evidence type="ECO:0000256" key="2">
    <source>
        <dbReference type="ARBA" id="ARBA00006739"/>
    </source>
</evidence>
<evidence type="ECO:0000256" key="4">
    <source>
        <dbReference type="ARBA" id="ARBA00022679"/>
    </source>
</evidence>
<evidence type="ECO:0000259" key="5">
    <source>
        <dbReference type="Pfam" id="PF00535"/>
    </source>
</evidence>
<evidence type="ECO:0000313" key="6">
    <source>
        <dbReference type="EMBL" id="PDX85697.1"/>
    </source>
</evidence>
<dbReference type="PANTHER" id="PTHR43179">
    <property type="entry name" value="RHAMNOSYLTRANSFERASE WBBL"/>
    <property type="match status" value="1"/>
</dbReference>
<dbReference type="OrthoDB" id="7665907at2"/>
<keyword evidence="3" id="KW-0328">Glycosyltransferase</keyword>
<dbReference type="AlphaFoldDB" id="A0A2A7B2R3"/>
<comment type="caution">
    <text evidence="6">The sequence shown here is derived from an EMBL/GenBank/DDBJ whole genome shotgun (WGS) entry which is preliminary data.</text>
</comment>
<dbReference type="InterPro" id="IPR029044">
    <property type="entry name" value="Nucleotide-diphossugar_trans"/>
</dbReference>
<dbReference type="EMBL" id="NOUV01000019">
    <property type="protein sequence ID" value="PDX85697.1"/>
    <property type="molecule type" value="Genomic_DNA"/>
</dbReference>
<dbReference type="Gene3D" id="3.90.550.10">
    <property type="entry name" value="Spore Coat Polysaccharide Biosynthesis Protein SpsA, Chain A"/>
    <property type="match status" value="1"/>
</dbReference>
<feature type="domain" description="Glycosyltransferase 2-like" evidence="5">
    <location>
        <begin position="26"/>
        <end position="139"/>
    </location>
</feature>
<comment type="pathway">
    <text evidence="1">Cell wall biogenesis; cell wall polysaccharide biosynthesis.</text>
</comment>
<name>A0A2A7B2R3_9FIRM</name>
<dbReference type="GO" id="GO:0016757">
    <property type="term" value="F:glycosyltransferase activity"/>
    <property type="evidence" value="ECO:0007669"/>
    <property type="project" value="UniProtKB-KW"/>
</dbReference>